<dbReference type="Proteomes" id="UP000011939">
    <property type="component" value="Unassembled WGS sequence"/>
</dbReference>
<dbReference type="PATRIC" id="fig|1244083.3.peg.1537"/>
<sequence>MLEIKNGRGNLEAKFCHGQINNLFLSKIWLKSALNFTHKV</sequence>
<proteinExistence type="predicted"/>
<comment type="caution">
    <text evidence="1">The sequence shown here is derived from an EMBL/GenBank/DDBJ whole genome shotgun (WGS) entry which is preliminary data.</text>
</comment>
<name>M5IPW7_9BACT</name>
<gene>
    <name evidence="1" type="ORF">CSUNSWCD_2292</name>
</gene>
<dbReference type="EMBL" id="AMZQ01000008">
    <property type="protein sequence ID" value="EKU11169.1"/>
    <property type="molecule type" value="Genomic_DNA"/>
</dbReference>
<protein>
    <submittedName>
        <fullName evidence="1">Uncharacterized protein</fullName>
    </submittedName>
</protein>
<dbReference type="AlphaFoldDB" id="M5IPW7"/>
<accession>M5IPW7</accession>
<evidence type="ECO:0000313" key="2">
    <source>
        <dbReference type="Proteomes" id="UP000011939"/>
    </source>
</evidence>
<reference evidence="1 2" key="1">
    <citation type="journal article" date="2013" name="Genome Announc.">
        <title>Genome Sequence of Campylobacter showae UNSWCD, Isolated from a Patient with Crohn's Disease.</title>
        <authorList>
            <person name="Tay A.P."/>
            <person name="Kaakoush N.O."/>
            <person name="Deshpande N.P."/>
            <person name="Chen Z."/>
            <person name="Mitchell H."/>
            <person name="Wilkins M.R."/>
        </authorList>
    </citation>
    <scope>NUCLEOTIDE SEQUENCE [LARGE SCALE GENOMIC DNA]</scope>
    <source>
        <strain evidence="1 2">CSUNSWCD</strain>
    </source>
</reference>
<evidence type="ECO:0000313" key="1">
    <source>
        <dbReference type="EMBL" id="EKU11169.1"/>
    </source>
</evidence>
<organism evidence="1 2">
    <name type="scientific">Campylobacter showae CSUNSWCD</name>
    <dbReference type="NCBI Taxonomy" id="1244083"/>
    <lineage>
        <taxon>Bacteria</taxon>
        <taxon>Pseudomonadati</taxon>
        <taxon>Campylobacterota</taxon>
        <taxon>Epsilonproteobacteria</taxon>
        <taxon>Campylobacterales</taxon>
        <taxon>Campylobacteraceae</taxon>
        <taxon>Campylobacter</taxon>
    </lineage>
</organism>